<keyword evidence="1" id="KW-1133">Transmembrane helix</keyword>
<dbReference type="InterPro" id="IPR031308">
    <property type="entry name" value="UCP028777"/>
</dbReference>
<feature type="transmembrane region" description="Helical" evidence="1">
    <location>
        <begin position="29"/>
        <end position="53"/>
    </location>
</feature>
<dbReference type="PIRSF" id="PIRSF028777">
    <property type="entry name" value="UCP028777"/>
    <property type="match status" value="1"/>
</dbReference>
<dbReference type="PANTHER" id="PTHR42903">
    <property type="entry name" value="INNER MEMBRANE PROTEIN YCCF"/>
    <property type="match status" value="1"/>
</dbReference>
<dbReference type="Pfam" id="PF03733">
    <property type="entry name" value="YccF"/>
    <property type="match status" value="2"/>
</dbReference>
<feature type="domain" description="Inner membrane component" evidence="2">
    <location>
        <begin position="7"/>
        <end position="57"/>
    </location>
</feature>
<evidence type="ECO:0000313" key="4">
    <source>
        <dbReference type="Proteomes" id="UP000501891"/>
    </source>
</evidence>
<feature type="transmembrane region" description="Helical" evidence="1">
    <location>
        <begin position="97"/>
        <end position="114"/>
    </location>
</feature>
<reference evidence="3" key="1">
    <citation type="submission" date="2020-04" db="EMBL/GenBank/DDBJ databases">
        <title>A desert anoxygenic phototrophic bacterium fixes CO2 using RubisCO under aerobic conditions.</title>
        <authorList>
            <person name="Tang K."/>
        </authorList>
    </citation>
    <scope>NUCLEOTIDE SEQUENCE [LARGE SCALE GENOMIC DNA]</scope>
    <source>
        <strain evidence="3">MIMtkB3</strain>
    </source>
</reference>
<dbReference type="InterPro" id="IPR005185">
    <property type="entry name" value="YccF"/>
</dbReference>
<keyword evidence="1" id="KW-1003">Cell membrane</keyword>
<protein>
    <recommendedName>
        <fullName evidence="1">Inner membrane protein YccF</fullName>
    </recommendedName>
</protein>
<accession>A0A858RAY2</accession>
<dbReference type="Proteomes" id="UP000501891">
    <property type="component" value="Chromosome"/>
</dbReference>
<evidence type="ECO:0000313" key="3">
    <source>
        <dbReference type="EMBL" id="QJE74640.1"/>
    </source>
</evidence>
<dbReference type="InterPro" id="IPR052937">
    <property type="entry name" value="Inner_membrane_protein"/>
</dbReference>
<proteinExistence type="predicted"/>
<keyword evidence="1" id="KW-0812">Transmembrane</keyword>
<dbReference type="NCBIfam" id="NF008742">
    <property type="entry name" value="PRK11770.1-4"/>
    <property type="match status" value="1"/>
</dbReference>
<sequence length="146" mass="16013">MRMLALLLNLLWLFLFGWAAALGWLLAAVVMVITIVGIPWARSALTIALFTLWPVGRTAVDRTLLTGREDIGTGPLGTVGNIIWFVLAGWWLALLHLVVGIGFCLTIIGIPFGFQHFKFAGLSLAPIGKEIVDKDIAEDLRRRAYG</sequence>
<dbReference type="PANTHER" id="PTHR42903:SF1">
    <property type="entry name" value="INNER MEMBRANE PROTEIN YCCF"/>
    <property type="match status" value="1"/>
</dbReference>
<keyword evidence="4" id="KW-1185">Reference proteome</keyword>
<dbReference type="NCBIfam" id="NF008741">
    <property type="entry name" value="PRK11770.1-3"/>
    <property type="match status" value="1"/>
</dbReference>
<evidence type="ECO:0000256" key="1">
    <source>
        <dbReference type="PIRNR" id="PIRNR028777"/>
    </source>
</evidence>
<dbReference type="EMBL" id="CP051775">
    <property type="protein sequence ID" value="QJE74640.1"/>
    <property type="molecule type" value="Genomic_DNA"/>
</dbReference>
<feature type="domain" description="Inner membrane component" evidence="2">
    <location>
        <begin position="79"/>
        <end position="129"/>
    </location>
</feature>
<gene>
    <name evidence="3" type="ORF">HHL28_17640</name>
</gene>
<keyword evidence="1" id="KW-0472">Membrane</keyword>
<comment type="subcellular location">
    <subcellularLocation>
        <location evidence="1">Cell inner membrane</location>
        <topology evidence="1">Multi-pass membrane protein</topology>
    </subcellularLocation>
</comment>
<dbReference type="GO" id="GO:0005886">
    <property type="term" value="C:plasma membrane"/>
    <property type="evidence" value="ECO:0007669"/>
    <property type="project" value="UniProtKB-SubCell"/>
</dbReference>
<dbReference type="NCBIfam" id="NF008740">
    <property type="entry name" value="PRK11770.1-2"/>
    <property type="match status" value="1"/>
</dbReference>
<keyword evidence="1" id="KW-0997">Cell inner membrane</keyword>
<organism evidence="3 4">
    <name type="scientific">Aerophototrophica crusticola</name>
    <dbReference type="NCBI Taxonomy" id="1709002"/>
    <lineage>
        <taxon>Bacteria</taxon>
        <taxon>Pseudomonadati</taxon>
        <taxon>Pseudomonadota</taxon>
        <taxon>Alphaproteobacteria</taxon>
        <taxon>Rhodospirillales</taxon>
        <taxon>Rhodospirillaceae</taxon>
        <taxon>Aerophototrophica</taxon>
    </lineage>
</organism>
<dbReference type="KEGG" id="acru:HHL28_17640"/>
<name>A0A858RAY2_9PROT</name>
<dbReference type="AlphaFoldDB" id="A0A858RAY2"/>
<evidence type="ECO:0000259" key="2">
    <source>
        <dbReference type="Pfam" id="PF03733"/>
    </source>
</evidence>